<dbReference type="InterPro" id="IPR004658">
    <property type="entry name" value="OMP_Slp"/>
</dbReference>
<evidence type="ECO:0000313" key="3">
    <source>
        <dbReference type="Proteomes" id="UP000605253"/>
    </source>
</evidence>
<dbReference type="AlphaFoldDB" id="A0A917CCD1"/>
<feature type="chain" id="PRO_5037286931" evidence="1">
    <location>
        <begin position="26"/>
        <end position="145"/>
    </location>
</feature>
<accession>A0A917CCD1</accession>
<proteinExistence type="predicted"/>
<keyword evidence="1" id="KW-0732">Signal</keyword>
<gene>
    <name evidence="2" type="primary">slp</name>
    <name evidence="2" type="ORF">GCM10011365_00730</name>
</gene>
<sequence length="145" mass="16716">MVFNFAKIMLKILPVVLTLILTACAQPPKPLRGDYSTMPPQQYQKTPVTDLKIRWTGIVIDVENKPDHSCLTVMAKVPNQYARPSYQNRVDLGRFIACKPKFLEPKYFTNRAVTVTGRVKRLVVKKIDELDYNYPLVDADVIYLW</sequence>
<dbReference type="PANTHER" id="PTHR37530">
    <property type="entry name" value="OUTER MEMBRANE PROTEIN SLP"/>
    <property type="match status" value="1"/>
</dbReference>
<name>A0A917CCD1_9GAMM</name>
<dbReference type="Pfam" id="PF03843">
    <property type="entry name" value="Slp"/>
    <property type="match status" value="1"/>
</dbReference>
<evidence type="ECO:0000313" key="2">
    <source>
        <dbReference type="EMBL" id="GGF83613.1"/>
    </source>
</evidence>
<dbReference type="PANTHER" id="PTHR37530:SF1">
    <property type="entry name" value="OUTER MEMBRANE PROTEIN SLP"/>
    <property type="match status" value="1"/>
</dbReference>
<dbReference type="EMBL" id="BMEO01000001">
    <property type="protein sequence ID" value="GGF83613.1"/>
    <property type="molecule type" value="Genomic_DNA"/>
</dbReference>
<protein>
    <submittedName>
        <fullName evidence="2">Membrane protein</fullName>
    </submittedName>
</protein>
<comment type="caution">
    <text evidence="2">The sequence shown here is derived from an EMBL/GenBank/DDBJ whole genome shotgun (WGS) entry which is preliminary data.</text>
</comment>
<reference evidence="2" key="1">
    <citation type="journal article" date="2014" name="Int. J. Syst. Evol. Microbiol.">
        <title>Complete genome sequence of Corynebacterium casei LMG S-19264T (=DSM 44701T), isolated from a smear-ripened cheese.</title>
        <authorList>
            <consortium name="US DOE Joint Genome Institute (JGI-PGF)"/>
            <person name="Walter F."/>
            <person name="Albersmeier A."/>
            <person name="Kalinowski J."/>
            <person name="Ruckert C."/>
        </authorList>
    </citation>
    <scope>NUCLEOTIDE SEQUENCE</scope>
    <source>
        <strain evidence="2">CGMCC 1.12181</strain>
    </source>
</reference>
<dbReference type="PROSITE" id="PS51257">
    <property type="entry name" value="PROKAR_LIPOPROTEIN"/>
    <property type="match status" value="1"/>
</dbReference>
<evidence type="ECO:0000256" key="1">
    <source>
        <dbReference type="SAM" id="SignalP"/>
    </source>
</evidence>
<feature type="signal peptide" evidence="1">
    <location>
        <begin position="1"/>
        <end position="25"/>
    </location>
</feature>
<reference evidence="2" key="2">
    <citation type="submission" date="2020-09" db="EMBL/GenBank/DDBJ databases">
        <authorList>
            <person name="Sun Q."/>
            <person name="Zhou Y."/>
        </authorList>
    </citation>
    <scope>NUCLEOTIDE SEQUENCE</scope>
    <source>
        <strain evidence="2">CGMCC 1.12181</strain>
    </source>
</reference>
<dbReference type="GO" id="GO:0019867">
    <property type="term" value="C:outer membrane"/>
    <property type="evidence" value="ECO:0007669"/>
    <property type="project" value="InterPro"/>
</dbReference>
<keyword evidence="3" id="KW-1185">Reference proteome</keyword>
<dbReference type="Proteomes" id="UP000605253">
    <property type="component" value="Unassembled WGS sequence"/>
</dbReference>
<organism evidence="2 3">
    <name type="scientific">Marinicella pacifica</name>
    <dbReference type="NCBI Taxonomy" id="1171543"/>
    <lineage>
        <taxon>Bacteria</taxon>
        <taxon>Pseudomonadati</taxon>
        <taxon>Pseudomonadota</taxon>
        <taxon>Gammaproteobacteria</taxon>
        <taxon>Lysobacterales</taxon>
        <taxon>Marinicellaceae</taxon>
        <taxon>Marinicella</taxon>
    </lineage>
</organism>